<dbReference type="InterPro" id="IPR000835">
    <property type="entry name" value="HTH_MarR-typ"/>
</dbReference>
<dbReference type="Pfam" id="PF12802">
    <property type="entry name" value="MarR_2"/>
    <property type="match status" value="1"/>
</dbReference>
<dbReference type="AlphaFoldDB" id="A0A7W9B9L1"/>
<dbReference type="InterPro" id="IPR036390">
    <property type="entry name" value="WH_DNA-bd_sf"/>
</dbReference>
<keyword evidence="1" id="KW-0805">Transcription regulation</keyword>
<evidence type="ECO:0000256" key="3">
    <source>
        <dbReference type="ARBA" id="ARBA00023163"/>
    </source>
</evidence>
<evidence type="ECO:0000313" key="6">
    <source>
        <dbReference type="Proteomes" id="UP000537161"/>
    </source>
</evidence>
<dbReference type="InterPro" id="IPR036388">
    <property type="entry name" value="WH-like_DNA-bd_sf"/>
</dbReference>
<dbReference type="PANTHER" id="PTHR33164">
    <property type="entry name" value="TRANSCRIPTIONAL REGULATOR, MARR FAMILY"/>
    <property type="match status" value="1"/>
</dbReference>
<proteinExistence type="predicted"/>
<dbReference type="Gene3D" id="1.10.10.10">
    <property type="entry name" value="Winged helix-like DNA-binding domain superfamily/Winged helix DNA-binding domain"/>
    <property type="match status" value="1"/>
</dbReference>
<dbReference type="PROSITE" id="PS01117">
    <property type="entry name" value="HTH_MARR_1"/>
    <property type="match status" value="1"/>
</dbReference>
<dbReference type="PANTHER" id="PTHR33164:SF95">
    <property type="entry name" value="TRANSCRIPTIONAL REGULATOR"/>
    <property type="match status" value="1"/>
</dbReference>
<evidence type="ECO:0000259" key="4">
    <source>
        <dbReference type="PROSITE" id="PS50995"/>
    </source>
</evidence>
<dbReference type="EMBL" id="JACIJH010000025">
    <property type="protein sequence ID" value="MBB5708708.1"/>
    <property type="molecule type" value="Genomic_DNA"/>
</dbReference>
<sequence>MALLIALYQNPGAAQNGLVALTGFDKATIAEMLGRMIARGWVSRSRDARDGRAWTMHITDAGRDMLLERIPLVVAAQTEILAPLPEDMRPVFLHCLRLLLGLGPVGEDSGEAG</sequence>
<reference evidence="5 6" key="1">
    <citation type="submission" date="2020-08" db="EMBL/GenBank/DDBJ databases">
        <title>Genomic Encyclopedia of Type Strains, Phase IV (KMG-IV): sequencing the most valuable type-strain genomes for metagenomic binning, comparative biology and taxonomic classification.</title>
        <authorList>
            <person name="Goeker M."/>
        </authorList>
    </citation>
    <scope>NUCLEOTIDE SEQUENCE [LARGE SCALE GENOMIC DNA]</scope>
    <source>
        <strain evidence="5 6">DSM 27163</strain>
    </source>
</reference>
<name>A0A7W9B9L1_9SPHN</name>
<dbReference type="GO" id="GO:0003677">
    <property type="term" value="F:DNA binding"/>
    <property type="evidence" value="ECO:0007669"/>
    <property type="project" value="UniProtKB-KW"/>
</dbReference>
<gene>
    <name evidence="5" type="ORF">FHR21_004102</name>
</gene>
<keyword evidence="6" id="KW-1185">Reference proteome</keyword>
<dbReference type="Proteomes" id="UP000537161">
    <property type="component" value="Unassembled WGS sequence"/>
</dbReference>
<dbReference type="GO" id="GO:0003700">
    <property type="term" value="F:DNA-binding transcription factor activity"/>
    <property type="evidence" value="ECO:0007669"/>
    <property type="project" value="InterPro"/>
</dbReference>
<evidence type="ECO:0000256" key="1">
    <source>
        <dbReference type="ARBA" id="ARBA00023015"/>
    </source>
</evidence>
<keyword evidence="2 5" id="KW-0238">DNA-binding</keyword>
<evidence type="ECO:0000256" key="2">
    <source>
        <dbReference type="ARBA" id="ARBA00023125"/>
    </source>
</evidence>
<dbReference type="SMART" id="SM00347">
    <property type="entry name" value="HTH_MARR"/>
    <property type="match status" value="1"/>
</dbReference>
<dbReference type="InterPro" id="IPR023187">
    <property type="entry name" value="Tscrpt_reg_MarR-type_CS"/>
</dbReference>
<accession>A0A7W9B9L1</accession>
<feature type="domain" description="HTH marR-type" evidence="4">
    <location>
        <begin position="1"/>
        <end position="101"/>
    </location>
</feature>
<comment type="caution">
    <text evidence="5">The sequence shown here is derived from an EMBL/GenBank/DDBJ whole genome shotgun (WGS) entry which is preliminary data.</text>
</comment>
<evidence type="ECO:0000313" key="5">
    <source>
        <dbReference type="EMBL" id="MBB5708708.1"/>
    </source>
</evidence>
<keyword evidence="3" id="KW-0804">Transcription</keyword>
<organism evidence="5 6">
    <name type="scientific">Sphingopyxis panaciterrulae</name>
    <dbReference type="NCBI Taxonomy" id="462372"/>
    <lineage>
        <taxon>Bacteria</taxon>
        <taxon>Pseudomonadati</taxon>
        <taxon>Pseudomonadota</taxon>
        <taxon>Alphaproteobacteria</taxon>
        <taxon>Sphingomonadales</taxon>
        <taxon>Sphingomonadaceae</taxon>
        <taxon>Sphingopyxis</taxon>
    </lineage>
</organism>
<protein>
    <submittedName>
        <fullName evidence="5">DNA-binding MarR family transcriptional regulator</fullName>
    </submittedName>
</protein>
<dbReference type="GO" id="GO:0006950">
    <property type="term" value="P:response to stress"/>
    <property type="evidence" value="ECO:0007669"/>
    <property type="project" value="TreeGrafter"/>
</dbReference>
<dbReference type="PROSITE" id="PS50995">
    <property type="entry name" value="HTH_MARR_2"/>
    <property type="match status" value="1"/>
</dbReference>
<dbReference type="InterPro" id="IPR039422">
    <property type="entry name" value="MarR/SlyA-like"/>
</dbReference>
<dbReference type="SUPFAM" id="SSF46785">
    <property type="entry name" value="Winged helix' DNA-binding domain"/>
    <property type="match status" value="1"/>
</dbReference>